<dbReference type="SUPFAM" id="SSF53448">
    <property type="entry name" value="Nucleotide-diphospho-sugar transferases"/>
    <property type="match status" value="1"/>
</dbReference>
<evidence type="ECO:0008006" key="7">
    <source>
        <dbReference type="Google" id="ProtNLM"/>
    </source>
</evidence>
<keyword evidence="6" id="KW-1185">Reference proteome</keyword>
<evidence type="ECO:0000256" key="3">
    <source>
        <dbReference type="ARBA" id="ARBA00022679"/>
    </source>
</evidence>
<keyword evidence="4" id="KW-0472">Membrane</keyword>
<evidence type="ECO:0000313" key="5">
    <source>
        <dbReference type="EMBL" id="GHE53348.1"/>
    </source>
</evidence>
<comment type="similarity">
    <text evidence="1">Belongs to the glycosyltransferase 2 family.</text>
</comment>
<accession>A0ABQ3I0M8</accession>
<organism evidence="5 6">
    <name type="scientific">Roseivirga thermotolerans</name>
    <dbReference type="NCBI Taxonomy" id="1758176"/>
    <lineage>
        <taxon>Bacteria</taxon>
        <taxon>Pseudomonadati</taxon>
        <taxon>Bacteroidota</taxon>
        <taxon>Cytophagia</taxon>
        <taxon>Cytophagales</taxon>
        <taxon>Roseivirgaceae</taxon>
        <taxon>Roseivirga</taxon>
    </lineage>
</organism>
<evidence type="ECO:0000256" key="1">
    <source>
        <dbReference type="ARBA" id="ARBA00006739"/>
    </source>
</evidence>
<dbReference type="EMBL" id="BNAG01000001">
    <property type="protein sequence ID" value="GHE53348.1"/>
    <property type="molecule type" value="Genomic_DNA"/>
</dbReference>
<keyword evidence="2" id="KW-0328">Glycosyltransferase</keyword>
<evidence type="ECO:0000313" key="6">
    <source>
        <dbReference type="Proteomes" id="UP000658258"/>
    </source>
</evidence>
<gene>
    <name evidence="5" type="ORF">GCM10011340_04830</name>
</gene>
<dbReference type="InterPro" id="IPR029044">
    <property type="entry name" value="Nucleotide-diphossugar_trans"/>
</dbReference>
<sequence length="300" mass="34607">MDTLSIAIVIVNWNSFYVTAQCLESLKTVNYPRFEIILIDNGSSDGSGNRLKEKFPEVTLIESRKNLGFTGGNNLGIQYALDVDHDLVMLLNNDTVVTPWFIRYLTNRLISENLAAIQPKIMYNYDRSIIWNAGGKYVSFFTLTKTRGERVKDKGQFDHLLYTDWITGCCFLIWADVIRKIGLLDDKFFIYHEDADWSLKIRNLGMKMAFEPNSIIYHEAGMSDSNRDKHGEGNVSPFSHYQNVRNQLYMIRRYARGINLIGSWGYQIIKLAGFSLYFLIKGRFTKLKFVIRGIRDGLTT</sequence>
<feature type="transmembrane region" description="Helical" evidence="4">
    <location>
        <begin position="261"/>
        <end position="280"/>
    </location>
</feature>
<keyword evidence="4" id="KW-1133">Transmembrane helix</keyword>
<dbReference type="Proteomes" id="UP000658258">
    <property type="component" value="Unassembled WGS sequence"/>
</dbReference>
<dbReference type="PANTHER" id="PTHR43179">
    <property type="entry name" value="RHAMNOSYLTRANSFERASE WBBL"/>
    <property type="match status" value="1"/>
</dbReference>
<evidence type="ECO:0000256" key="2">
    <source>
        <dbReference type="ARBA" id="ARBA00022676"/>
    </source>
</evidence>
<dbReference type="Gene3D" id="3.90.550.10">
    <property type="entry name" value="Spore Coat Polysaccharide Biosynthesis Protein SpsA, Chain A"/>
    <property type="match status" value="1"/>
</dbReference>
<proteinExistence type="inferred from homology"/>
<reference evidence="6" key="1">
    <citation type="journal article" date="2019" name="Int. J. Syst. Evol. Microbiol.">
        <title>The Global Catalogue of Microorganisms (GCM) 10K type strain sequencing project: providing services to taxonomists for standard genome sequencing and annotation.</title>
        <authorList>
            <consortium name="The Broad Institute Genomics Platform"/>
            <consortium name="The Broad Institute Genome Sequencing Center for Infectious Disease"/>
            <person name="Wu L."/>
            <person name="Ma J."/>
        </authorList>
    </citation>
    <scope>NUCLEOTIDE SEQUENCE [LARGE SCALE GENOMIC DNA]</scope>
    <source>
        <strain evidence="6">CGMCC 1.15111</strain>
    </source>
</reference>
<name>A0ABQ3I0M8_9BACT</name>
<dbReference type="Pfam" id="PF13641">
    <property type="entry name" value="Glyco_tranf_2_3"/>
    <property type="match status" value="1"/>
</dbReference>
<dbReference type="RefSeq" id="WP_189628591.1">
    <property type="nucleotide sequence ID" value="NZ_BNAG01000001.1"/>
</dbReference>
<evidence type="ECO:0000256" key="4">
    <source>
        <dbReference type="SAM" id="Phobius"/>
    </source>
</evidence>
<dbReference type="CDD" id="cd04186">
    <property type="entry name" value="GT_2_like_c"/>
    <property type="match status" value="1"/>
</dbReference>
<protein>
    <recommendedName>
        <fullName evidence="7">Glycosyltransferase 2-like domain-containing protein</fullName>
    </recommendedName>
</protein>
<comment type="caution">
    <text evidence="5">The sequence shown here is derived from an EMBL/GenBank/DDBJ whole genome shotgun (WGS) entry which is preliminary data.</text>
</comment>
<keyword evidence="4" id="KW-0812">Transmembrane</keyword>
<keyword evidence="3" id="KW-0808">Transferase</keyword>
<dbReference type="PANTHER" id="PTHR43179:SF12">
    <property type="entry name" value="GALACTOFURANOSYLTRANSFERASE GLFT2"/>
    <property type="match status" value="1"/>
</dbReference>